<feature type="region of interest" description="Disordered" evidence="1">
    <location>
        <begin position="313"/>
        <end position="343"/>
    </location>
</feature>
<evidence type="ECO:0000313" key="4">
    <source>
        <dbReference type="Proteomes" id="UP001220209"/>
    </source>
</evidence>
<proteinExistence type="predicted"/>
<evidence type="ECO:0000313" key="3">
    <source>
        <dbReference type="EMBL" id="WFN24036.1"/>
    </source>
</evidence>
<name>A0ABD7YG38_9BURK</name>
<evidence type="ECO:0000256" key="1">
    <source>
        <dbReference type="SAM" id="MobiDB-lite"/>
    </source>
</evidence>
<evidence type="ECO:0000259" key="2">
    <source>
        <dbReference type="Pfam" id="PF18821"/>
    </source>
</evidence>
<feature type="compositionally biased region" description="Polar residues" evidence="1">
    <location>
        <begin position="842"/>
        <end position="857"/>
    </location>
</feature>
<sequence>MADEKTTIDRDAIIREFAAAAKERGLVLGGPPVADGEFHRVPVEGDAPGKTSGSYRLTLDGRVNGSIRNFKTRRGGNWLPRQAAPAADPAKPASRKRTAPARGAPAADAEIAATAGIADKPAGAAQYTLKDLDDPERRKAIATDIAASSGRPHEEVEANLRALVEKDNSPEAAALNAAREAFWQKWNRGGQVPSTVATGAVPVAGAAPLDEQIGRAFREALQSIAASTNLKGSEVTTTLALDAKVETLHRDAWRRTGNAAAGDRAVGEAIRTGSGFVAEGLPPLAGAAVAKIRKQFQLEQPLEAEVGVSTAPAVEHVGPSNGATQNVTSGDTEISPSSTEADHRADIAAAQEADVAGGSDPEPQASSNWMDSQMGFWRAVADRRGLTARIEGEFAQGKTAKEVERALDSELAFLESAADRSELVLYVRQSLGIPSRLSSEGQEEFEHWKQAYDRRQATGEEPEIGGAVELPAADLHKGHVEPQVGEPGQMPAAWTQPRDIESYPFAGTVELFESLDLDSTLPVPLSTSLDTVAMRIRMSARMNSDLPDGASEQIVDWLEWVSQNPDPAVQDAAARVAQALGRYDDRDAGRAENPFQNPVLADAYHVGRTRTVVEHDPAIGPANAASAERFAPMFRALGVTVDAQRPFSEMVGTVDDALRNTVARGVKIPDHVREQTIAWVKWASAHAVTDAMRQSVENVARTLGHYDGARKIVDQPFVNTTVAAAHVSGWTLGKQAIEQPARAPKQTVGDTPVHGSTVKVGKPANEGDAKHPANDAVRPSGDRIADAALARVGQSRVADSAAVREQLSAAQARQQTVSTEAQRKVEQVNEQLQSKPAKVKPTVTSTPGETAKPQTASKPDATPNVIEIGDGVDRKPVLKASGYDVPADIAARYVVKDGKFWKPDLKNPGAPEQTKPHFEDKGPRLTSHANDRETIADMISVAVVKNFTSIAVTGSATFRRNAWLEASLAGVEVTNFKPSEADRALLEAATRERDRQREALTIRKGQSPDGGGEPAVAKPTAAADSSAPAPTTQPPSPAAKTDPQPATQPSTTATVAATPSAESTPAAVQAPPQTVAELRGLAEKALASYPARTRAEVMNRFNARMQSAIEIQQRVERGELTPQQALEAIDARFKTQKAEWTAPAPTPAPATPAPSPKMGV</sequence>
<feature type="compositionally biased region" description="Basic and acidic residues" evidence="1">
    <location>
        <begin position="914"/>
        <end position="926"/>
    </location>
</feature>
<dbReference type="EMBL" id="CP090645">
    <property type="protein sequence ID" value="WFN24036.1"/>
    <property type="molecule type" value="Genomic_DNA"/>
</dbReference>
<reference evidence="3 4" key="1">
    <citation type="submission" date="2021-12" db="EMBL/GenBank/DDBJ databases">
        <title>Genomic and phenotypic characterization of three Burkholderia contaminans isolates recovered from different sources.</title>
        <authorList>
            <person name="Lopez De Volder A."/>
            <person name="Fan Y."/>
            <person name="Nunvar J."/>
            <person name="Herrera T."/>
            <person name="Timp W."/>
            <person name="Degrossi J."/>
        </authorList>
    </citation>
    <scope>NUCLEOTIDE SEQUENCE [LARGE SCALE GENOMIC DNA]</scope>
    <source>
        <strain evidence="3 4">LMG 23361</strain>
        <plasmid evidence="3 4">unnamed3</plasmid>
    </source>
</reference>
<feature type="region of interest" description="Disordered" evidence="1">
    <location>
        <begin position="71"/>
        <end position="106"/>
    </location>
</feature>
<dbReference type="Proteomes" id="UP001220209">
    <property type="component" value="Plasmid unnamed3"/>
</dbReference>
<feature type="compositionally biased region" description="Pro residues" evidence="1">
    <location>
        <begin position="1144"/>
        <end position="1160"/>
    </location>
</feature>
<feature type="region of interest" description="Disordered" evidence="1">
    <location>
        <begin position="813"/>
        <end position="868"/>
    </location>
</feature>
<dbReference type="InterPro" id="IPR040677">
    <property type="entry name" value="LPD7"/>
</dbReference>
<dbReference type="Pfam" id="PF18821">
    <property type="entry name" value="LPD7"/>
    <property type="match status" value="1"/>
</dbReference>
<feature type="region of interest" description="Disordered" evidence="1">
    <location>
        <begin position="989"/>
        <end position="1072"/>
    </location>
</feature>
<geneLocation type="plasmid" evidence="3 4">
    <name>unnamed3</name>
</geneLocation>
<feature type="domain" description="Large polyvalent protein-associated" evidence="2">
    <location>
        <begin position="888"/>
        <end position="986"/>
    </location>
</feature>
<feature type="region of interest" description="Disordered" evidence="1">
    <location>
        <begin position="1136"/>
        <end position="1160"/>
    </location>
</feature>
<feature type="compositionally biased region" description="Polar residues" evidence="1">
    <location>
        <begin position="321"/>
        <end position="339"/>
    </location>
</feature>
<feature type="compositionally biased region" description="Basic and acidic residues" evidence="1">
    <location>
        <begin position="989"/>
        <end position="1001"/>
    </location>
</feature>
<feature type="compositionally biased region" description="Low complexity" evidence="1">
    <location>
        <begin position="1038"/>
        <end position="1072"/>
    </location>
</feature>
<feature type="compositionally biased region" description="Low complexity" evidence="1">
    <location>
        <begin position="1014"/>
        <end position="1030"/>
    </location>
</feature>
<protein>
    <recommendedName>
        <fullName evidence="2">Large polyvalent protein-associated domain-containing protein</fullName>
    </recommendedName>
</protein>
<keyword evidence="3" id="KW-0614">Plasmid</keyword>
<organism evidence="3 4">
    <name type="scientific">Burkholderia contaminans</name>
    <dbReference type="NCBI Taxonomy" id="488447"/>
    <lineage>
        <taxon>Bacteria</taxon>
        <taxon>Pseudomonadati</taxon>
        <taxon>Pseudomonadota</taxon>
        <taxon>Betaproteobacteria</taxon>
        <taxon>Burkholderiales</taxon>
        <taxon>Burkholderiaceae</taxon>
        <taxon>Burkholderia</taxon>
        <taxon>Burkholderia cepacia complex</taxon>
    </lineage>
</organism>
<dbReference type="AlphaFoldDB" id="A0ABD7YG38"/>
<feature type="compositionally biased region" description="Low complexity" evidence="1">
    <location>
        <begin position="83"/>
        <end position="92"/>
    </location>
</feature>
<gene>
    <name evidence="3" type="ORF">LXE91_42375</name>
</gene>
<feature type="region of interest" description="Disordered" evidence="1">
    <location>
        <begin position="742"/>
        <end position="779"/>
    </location>
</feature>
<feature type="region of interest" description="Disordered" evidence="1">
    <location>
        <begin position="904"/>
        <end position="926"/>
    </location>
</feature>
<accession>A0ABD7YG38</accession>
<dbReference type="RefSeq" id="WP_070162864.1">
    <property type="nucleotide sequence ID" value="NZ_CABVQO010000033.1"/>
</dbReference>
<feature type="region of interest" description="Disordered" evidence="1">
    <location>
        <begin position="352"/>
        <end position="371"/>
    </location>
</feature>